<name>A0A9P8UU15_9PEZI</name>
<evidence type="ECO:0000313" key="2">
    <source>
        <dbReference type="EMBL" id="KAH6658194.1"/>
    </source>
</evidence>
<reference evidence="2" key="1">
    <citation type="journal article" date="2021" name="Nat. Commun.">
        <title>Genetic determinants of endophytism in the Arabidopsis root mycobiome.</title>
        <authorList>
            <person name="Mesny F."/>
            <person name="Miyauchi S."/>
            <person name="Thiergart T."/>
            <person name="Pickel B."/>
            <person name="Atanasova L."/>
            <person name="Karlsson M."/>
            <person name="Huettel B."/>
            <person name="Barry K.W."/>
            <person name="Haridas S."/>
            <person name="Chen C."/>
            <person name="Bauer D."/>
            <person name="Andreopoulos W."/>
            <person name="Pangilinan J."/>
            <person name="LaButti K."/>
            <person name="Riley R."/>
            <person name="Lipzen A."/>
            <person name="Clum A."/>
            <person name="Drula E."/>
            <person name="Henrissat B."/>
            <person name="Kohler A."/>
            <person name="Grigoriev I.V."/>
            <person name="Martin F.M."/>
            <person name="Hacquard S."/>
        </authorList>
    </citation>
    <scope>NUCLEOTIDE SEQUENCE</scope>
    <source>
        <strain evidence="2">MPI-SDFR-AT-0073</strain>
    </source>
</reference>
<keyword evidence="3" id="KW-1185">Reference proteome</keyword>
<keyword evidence="1" id="KW-0732">Signal</keyword>
<feature type="signal peptide" evidence="1">
    <location>
        <begin position="1"/>
        <end position="19"/>
    </location>
</feature>
<accession>A0A9P8UU15</accession>
<sequence>MKVTIVIVAIVSLFSTVQALPVASEMALTTYAPTGFGSTMLHLAPIMAPSPPLSVLLPRQLRLKQCLDRQNVQTGPGPVSRRHSNCSRIRPYNYDCCSGDSRHRCGRG</sequence>
<dbReference type="RefSeq" id="XP_045962428.1">
    <property type="nucleotide sequence ID" value="XM_046109094.1"/>
</dbReference>
<proteinExistence type="predicted"/>
<evidence type="ECO:0000313" key="3">
    <source>
        <dbReference type="Proteomes" id="UP000758603"/>
    </source>
</evidence>
<dbReference type="EMBL" id="JAGPXC010000002">
    <property type="protein sequence ID" value="KAH6658194.1"/>
    <property type="molecule type" value="Genomic_DNA"/>
</dbReference>
<dbReference type="GeneID" id="70137985"/>
<feature type="chain" id="PRO_5040453255" evidence="1">
    <location>
        <begin position="20"/>
        <end position="108"/>
    </location>
</feature>
<dbReference type="Proteomes" id="UP000758603">
    <property type="component" value="Unassembled WGS sequence"/>
</dbReference>
<dbReference type="AlphaFoldDB" id="A0A9P8UU15"/>
<organism evidence="2 3">
    <name type="scientific">Truncatella angustata</name>
    <dbReference type="NCBI Taxonomy" id="152316"/>
    <lineage>
        <taxon>Eukaryota</taxon>
        <taxon>Fungi</taxon>
        <taxon>Dikarya</taxon>
        <taxon>Ascomycota</taxon>
        <taxon>Pezizomycotina</taxon>
        <taxon>Sordariomycetes</taxon>
        <taxon>Xylariomycetidae</taxon>
        <taxon>Amphisphaeriales</taxon>
        <taxon>Sporocadaceae</taxon>
        <taxon>Truncatella</taxon>
    </lineage>
</organism>
<gene>
    <name evidence="2" type="ORF">BKA67DRAFT_689368</name>
</gene>
<comment type="caution">
    <text evidence="2">The sequence shown here is derived from an EMBL/GenBank/DDBJ whole genome shotgun (WGS) entry which is preliminary data.</text>
</comment>
<evidence type="ECO:0000256" key="1">
    <source>
        <dbReference type="SAM" id="SignalP"/>
    </source>
</evidence>
<protein>
    <submittedName>
        <fullName evidence="2">Uncharacterized protein</fullName>
    </submittedName>
</protein>